<name>A0A415TZ05_9FIRM</name>
<dbReference type="EMBL" id="QRQN01000004">
    <property type="protein sequence ID" value="RHN10869.1"/>
    <property type="molecule type" value="Genomic_DNA"/>
</dbReference>
<dbReference type="InterPro" id="IPR041492">
    <property type="entry name" value="HAD_2"/>
</dbReference>
<dbReference type="InterPro" id="IPR027785">
    <property type="entry name" value="UvrD-like_helicase_C"/>
</dbReference>
<dbReference type="InterPro" id="IPR006439">
    <property type="entry name" value="HAD-SF_hydro_IA"/>
</dbReference>
<dbReference type="InterPro" id="IPR027417">
    <property type="entry name" value="P-loop_NTPase"/>
</dbReference>
<dbReference type="InterPro" id="IPR011013">
    <property type="entry name" value="Gal_mutarotase_sf_dom"/>
</dbReference>
<dbReference type="SFLD" id="SFLDS00003">
    <property type="entry name" value="Haloacid_Dehalogenase"/>
    <property type="match status" value="1"/>
</dbReference>
<dbReference type="Proteomes" id="UP000283586">
    <property type="component" value="Unassembled WGS sequence"/>
</dbReference>
<dbReference type="SUPFAM" id="SSF56784">
    <property type="entry name" value="HAD-like"/>
    <property type="match status" value="1"/>
</dbReference>
<dbReference type="Gene3D" id="3.40.50.1000">
    <property type="entry name" value="HAD superfamily/HAD-like"/>
    <property type="match status" value="1"/>
</dbReference>
<dbReference type="Gene3D" id="2.60.40.1760">
    <property type="entry name" value="glycosyl hydrolase (family 31)"/>
    <property type="match status" value="1"/>
</dbReference>
<dbReference type="RefSeq" id="WP_118488327.1">
    <property type="nucleotide sequence ID" value="NZ_JBGKEX010000003.1"/>
</dbReference>
<dbReference type="Pfam" id="PF13538">
    <property type="entry name" value="UvrD_C_2"/>
    <property type="match status" value="1"/>
</dbReference>
<dbReference type="PANTHER" id="PTHR18901">
    <property type="entry name" value="2-DEOXYGLUCOSE-6-PHOSPHATE PHOSPHATASE 2"/>
    <property type="match status" value="1"/>
</dbReference>
<dbReference type="PRINTS" id="PR00413">
    <property type="entry name" value="HADHALOGNASE"/>
</dbReference>
<protein>
    <submittedName>
        <fullName evidence="3">HAD family hydrolase</fullName>
    </submittedName>
</protein>
<evidence type="ECO:0000313" key="3">
    <source>
        <dbReference type="EMBL" id="RHN10869.1"/>
    </source>
</evidence>
<gene>
    <name evidence="3" type="ORF">DWZ31_04810</name>
</gene>
<dbReference type="SUPFAM" id="SSF74650">
    <property type="entry name" value="Galactose mutarotase-like"/>
    <property type="match status" value="1"/>
</dbReference>
<proteinExistence type="predicted"/>
<reference evidence="3 4" key="1">
    <citation type="submission" date="2018-08" db="EMBL/GenBank/DDBJ databases">
        <title>A genome reference for cultivated species of the human gut microbiota.</title>
        <authorList>
            <person name="Zou Y."/>
            <person name="Xue W."/>
            <person name="Luo G."/>
        </authorList>
    </citation>
    <scope>NUCLEOTIDE SEQUENCE [LARGE SCALE GENOMIC DNA]</scope>
    <source>
        <strain evidence="3 4">AF31-21AC</strain>
    </source>
</reference>
<evidence type="ECO:0000313" key="4">
    <source>
        <dbReference type="Proteomes" id="UP000283586"/>
    </source>
</evidence>
<dbReference type="SUPFAM" id="SSF52540">
    <property type="entry name" value="P-loop containing nucleoside triphosphate hydrolases"/>
    <property type="match status" value="1"/>
</dbReference>
<sequence length="1266" mass="144715">MNTKNIKAVIFDMDGTLIDTEKYYRMFWPKALAHFGYEMTDEQALTMRSLGQPYAPQHLKEMFHDPDLDYTAIRNYRKQIMGECLKKNGIEIKKGAIELLDYLKAQGIRRAIATATDQVRTEQYLKQLGLYGYFDQIICATMVEHGKPSPDIYQYACRQLALLPNECMAVEDSPNGVCSAYDAGCNVVMVPDQTEPDETLRGKLAARVDSLDEIIKLFEKFPGLTKEDEEHQLSKIIEIAQDNLDHAKEDIRKINEDLADLLEVYDAKDKEGLALWNNATARLKEEERELVRYEKARKKPYFGRIDFRDPKAKADETFYIGRVGITDSSSDPVVLDWRAPIASVYYESRMGTCQYTVSSEGTFEIDLKRKRTYEIENDRLKDFFDSDVVANDELLTKYLAKNKKAVLGEIIATIQKEQNLIIRRSPKTNIIVQGVAGSGKTTVAMHRISYILYNYKDDFRPEDFYIIGSNRILLNYITSVLPELDVYGIRQMTMEQLFIRLLYEDWGETRFSYHNIDKTDAKNSIRGGTAWFLDLEKFCQNYENQSIAKEDIYMEKTGNLLLSKEQIGRYLKNNPKVSMQSKILMLNEILYAKYENEVSGKSVTFPPKEKKILDKKYASYFGDGKWRESVFTFYREFLLAQQEAGKEVDVPENSFDVYDLAALAYIYKRIKETDPVREASHVVIDEAQDFGMMSYRCLHYCLYGCTYTIMGDTSQNIHFEYGLNDWEELKKLILTGIFDAFGLLRKSYRNTVEISEYANEILRHGDFSIYPVEPIIRHGNPVQTVACPDENQLLADTVTTIKKWQQDGYETIAVICCDEAEAAQVAEELKKYVKIVETDLEKAEFGDGVMVLPVSYTKGLEFDAVLLFDPTQEKYPSDNGHVKLLYVAATRALHELVVLHRGKLTGILADKVPEGKHMKEFAAETLTKAAEFERVQHTEKEIEQQRRIEGAKDMAEREYIGPKRIVIKTQGKENEAEARGKILTGQKMASACKRAVAAPVRKAADNSGKNEKNHTEEIIISPYEFGAIPDNAILCVKGHSRNNFVIKWIKKTKSYVELSSMYGLLRITPITPEVIRVSFVKGVTEKIGDTAWKGKADTAFTWSAKESKTLVEIATEKVTVRIAKNNGAVCFYNEKKQLLLAEKAEEPRFQEGGCNWTFFEWEKSEHLKAKGLLAADFMDVTAKAKYISYGGKKLRMPLILSEKGYGLAIASKGTVLFCGIRTFGPYIMAEGSQSDYYFISEKNREKLVEIYQRTLTLRYCSQAGIF</sequence>
<dbReference type="GO" id="GO:0030246">
    <property type="term" value="F:carbohydrate binding"/>
    <property type="evidence" value="ECO:0007669"/>
    <property type="project" value="InterPro"/>
</dbReference>
<dbReference type="NCBIfam" id="TIGR01509">
    <property type="entry name" value="HAD-SF-IA-v3"/>
    <property type="match status" value="1"/>
</dbReference>
<dbReference type="InterPro" id="IPR023198">
    <property type="entry name" value="PGP-like_dom2"/>
</dbReference>
<dbReference type="GO" id="GO:0005975">
    <property type="term" value="P:carbohydrate metabolic process"/>
    <property type="evidence" value="ECO:0007669"/>
    <property type="project" value="InterPro"/>
</dbReference>
<dbReference type="Gene3D" id="3.40.50.300">
    <property type="entry name" value="P-loop containing nucleotide triphosphate hydrolases"/>
    <property type="match status" value="2"/>
</dbReference>
<feature type="domain" description="UvrD-like helicase C-terminal" evidence="2">
    <location>
        <begin position="850"/>
        <end position="898"/>
    </location>
</feature>
<dbReference type="AlphaFoldDB" id="A0A415TZ05"/>
<comment type="caution">
    <text evidence="3">The sequence shown here is derived from an EMBL/GenBank/DDBJ whole genome shotgun (WGS) entry which is preliminary data.</text>
</comment>
<keyword evidence="3" id="KW-0378">Hydrolase</keyword>
<accession>A0A415TZ05</accession>
<dbReference type="InterPro" id="IPR036412">
    <property type="entry name" value="HAD-like_sf"/>
</dbReference>
<dbReference type="Gene3D" id="1.10.150.240">
    <property type="entry name" value="Putative phosphatase, domain 2"/>
    <property type="match status" value="1"/>
</dbReference>
<dbReference type="PANTHER" id="PTHR18901:SF38">
    <property type="entry name" value="PSEUDOURIDINE-5'-PHOSPHATASE"/>
    <property type="match status" value="1"/>
</dbReference>
<dbReference type="CDD" id="cd07505">
    <property type="entry name" value="HAD_BPGM-like"/>
    <property type="match status" value="1"/>
</dbReference>
<organism evidence="3 4">
    <name type="scientific">Roseburia intestinalis</name>
    <dbReference type="NCBI Taxonomy" id="166486"/>
    <lineage>
        <taxon>Bacteria</taxon>
        <taxon>Bacillati</taxon>
        <taxon>Bacillota</taxon>
        <taxon>Clostridia</taxon>
        <taxon>Lachnospirales</taxon>
        <taxon>Lachnospiraceae</taxon>
        <taxon>Roseburia</taxon>
    </lineage>
</organism>
<dbReference type="Pfam" id="PF13419">
    <property type="entry name" value="HAD_2"/>
    <property type="match status" value="1"/>
</dbReference>
<dbReference type="SFLD" id="SFLDG01135">
    <property type="entry name" value="C1.5.6:_HAD__Beta-PGM__Phospha"/>
    <property type="match status" value="1"/>
</dbReference>
<dbReference type="SFLD" id="SFLDG01129">
    <property type="entry name" value="C1.5:_HAD__Beta-PGM__Phosphata"/>
    <property type="match status" value="1"/>
</dbReference>
<feature type="coiled-coil region" evidence="1">
    <location>
        <begin position="237"/>
        <end position="296"/>
    </location>
</feature>
<evidence type="ECO:0000259" key="2">
    <source>
        <dbReference type="Pfam" id="PF13538"/>
    </source>
</evidence>
<dbReference type="Pfam" id="PF13245">
    <property type="entry name" value="AAA_19"/>
    <property type="match status" value="1"/>
</dbReference>
<keyword evidence="1" id="KW-0175">Coiled coil</keyword>
<dbReference type="InterPro" id="IPR023214">
    <property type="entry name" value="HAD_sf"/>
</dbReference>
<evidence type="ECO:0000256" key="1">
    <source>
        <dbReference type="SAM" id="Coils"/>
    </source>
</evidence>
<dbReference type="GO" id="GO:0016787">
    <property type="term" value="F:hydrolase activity"/>
    <property type="evidence" value="ECO:0007669"/>
    <property type="project" value="UniProtKB-KW"/>
</dbReference>